<comment type="caution">
    <text evidence="3">The sequence shown here is derived from an EMBL/GenBank/DDBJ whole genome shotgun (WGS) entry which is preliminary data.</text>
</comment>
<evidence type="ECO:0000256" key="1">
    <source>
        <dbReference type="SAM" id="Phobius"/>
    </source>
</evidence>
<evidence type="ECO:0000256" key="2">
    <source>
        <dbReference type="SAM" id="SignalP"/>
    </source>
</evidence>
<dbReference type="Proteomes" id="UP000236845">
    <property type="component" value="Unassembled WGS sequence"/>
</dbReference>
<reference evidence="4" key="1">
    <citation type="submission" date="2017-09" db="EMBL/GenBank/DDBJ databases">
        <title>Depth-based differentiation of microbial function through sediment-hosted aquifers and enrichment of novel symbionts in the deep terrestrial subsurface.</title>
        <authorList>
            <person name="Probst A.J."/>
            <person name="Ladd B."/>
            <person name="Jarett J.K."/>
            <person name="Geller-Mcgrath D.E."/>
            <person name="Sieber C.M.K."/>
            <person name="Emerson J.B."/>
            <person name="Anantharaman K."/>
            <person name="Thomas B.C."/>
            <person name="Malmstrom R."/>
            <person name="Stieglmeier M."/>
            <person name="Klingl A."/>
            <person name="Woyke T."/>
            <person name="Ryan C.M."/>
            <person name="Banfield J.F."/>
        </authorList>
    </citation>
    <scope>NUCLEOTIDE SEQUENCE [LARGE SCALE GENOMIC DNA]</scope>
</reference>
<proteinExistence type="predicted"/>
<feature type="transmembrane region" description="Helical" evidence="1">
    <location>
        <begin position="117"/>
        <end position="143"/>
    </location>
</feature>
<keyword evidence="1" id="KW-0812">Transmembrane</keyword>
<feature type="transmembrane region" description="Helical" evidence="1">
    <location>
        <begin position="236"/>
        <end position="255"/>
    </location>
</feature>
<feature type="chain" id="PRO_5013843346" description="Ferric oxidoreductase domain-containing protein" evidence="2">
    <location>
        <begin position="23"/>
        <end position="303"/>
    </location>
</feature>
<sequence length="303" mass="33803">MKVKILLFLAVLAICLPLRVRAVTTIQNPAAAKQAVLLADSEEQENEIENQQDKVENFVPSSTINSGQNQNNVIQPVQPLGTANTNSEANVDNAQPEAVQNNTSAAPVVQPVNPFPWAWLIARAAGIASFILLGFLTMTGLLLTTGAFFRLLSPAHAWSLHRAIASMLLVSVVTHVASLLFDHFINLRLQDLLVPFVSFYRPALLALGILGFYILLLVLATSLYTMTNHPRFWRLVHYLAFPMFVLLFLHGILLGTDTKQIWMQVIYWATGSLVGLTIIYRILWRYYRRQMPVVEATGGLIRK</sequence>
<evidence type="ECO:0000313" key="4">
    <source>
        <dbReference type="Proteomes" id="UP000236845"/>
    </source>
</evidence>
<keyword evidence="2" id="KW-0732">Signal</keyword>
<feature type="signal peptide" evidence="2">
    <location>
        <begin position="1"/>
        <end position="22"/>
    </location>
</feature>
<organism evidence="3 4">
    <name type="scientific">Candidatus Kerfeldbacteria bacterium CG08_land_8_20_14_0_20_43_14</name>
    <dbReference type="NCBI Taxonomy" id="2014246"/>
    <lineage>
        <taxon>Bacteria</taxon>
        <taxon>Candidatus Kerfeldiibacteriota</taxon>
    </lineage>
</organism>
<feature type="transmembrane region" description="Helical" evidence="1">
    <location>
        <begin position="205"/>
        <end position="224"/>
    </location>
</feature>
<protein>
    <recommendedName>
        <fullName evidence="5">Ferric oxidoreductase domain-containing protein</fullName>
    </recommendedName>
</protein>
<feature type="transmembrane region" description="Helical" evidence="1">
    <location>
        <begin position="164"/>
        <end position="185"/>
    </location>
</feature>
<feature type="transmembrane region" description="Helical" evidence="1">
    <location>
        <begin position="261"/>
        <end position="283"/>
    </location>
</feature>
<dbReference type="AlphaFoldDB" id="A0A2H0YR00"/>
<evidence type="ECO:0008006" key="5">
    <source>
        <dbReference type="Google" id="ProtNLM"/>
    </source>
</evidence>
<evidence type="ECO:0000313" key="3">
    <source>
        <dbReference type="EMBL" id="PIS40890.1"/>
    </source>
</evidence>
<keyword evidence="1" id="KW-1133">Transmembrane helix</keyword>
<dbReference type="EMBL" id="PEXW01000018">
    <property type="protein sequence ID" value="PIS40890.1"/>
    <property type="molecule type" value="Genomic_DNA"/>
</dbReference>
<keyword evidence="1" id="KW-0472">Membrane</keyword>
<name>A0A2H0YR00_9BACT</name>
<gene>
    <name evidence="3" type="ORF">COT26_00890</name>
</gene>
<accession>A0A2H0YR00</accession>